<evidence type="ECO:0000256" key="6">
    <source>
        <dbReference type="ARBA" id="ARBA00022989"/>
    </source>
</evidence>
<evidence type="ECO:0000256" key="2">
    <source>
        <dbReference type="ARBA" id="ARBA00006434"/>
    </source>
</evidence>
<dbReference type="GO" id="GO:0005886">
    <property type="term" value="C:plasma membrane"/>
    <property type="evidence" value="ECO:0007669"/>
    <property type="project" value="UniProtKB-SubCell"/>
</dbReference>
<comment type="subcellular location">
    <subcellularLocation>
        <location evidence="1">Cell membrane</location>
        <topology evidence="1">Multi-pass membrane protein</topology>
    </subcellularLocation>
</comment>
<evidence type="ECO:0000256" key="8">
    <source>
        <dbReference type="ARBA" id="ARBA00023065"/>
    </source>
</evidence>
<feature type="transmembrane region" description="Helical" evidence="12">
    <location>
        <begin position="67"/>
        <end position="84"/>
    </location>
</feature>
<dbReference type="PANTHER" id="PTHR42985:SF21">
    <property type="entry name" value="SODIUM-DEPENDENT MULTIVITAMIN TRANSPORTER-LIKE PROTEIN"/>
    <property type="match status" value="1"/>
</dbReference>
<evidence type="ECO:0000256" key="3">
    <source>
        <dbReference type="ARBA" id="ARBA00022448"/>
    </source>
</evidence>
<keyword evidence="14" id="KW-1185">Reference proteome</keyword>
<feature type="transmembrane region" description="Helical" evidence="12">
    <location>
        <begin position="203"/>
        <end position="223"/>
    </location>
</feature>
<feature type="transmembrane region" description="Helical" evidence="12">
    <location>
        <begin position="253"/>
        <end position="271"/>
    </location>
</feature>
<dbReference type="NCBIfam" id="TIGR00813">
    <property type="entry name" value="sss"/>
    <property type="match status" value="1"/>
</dbReference>
<dbReference type="Gene3D" id="1.20.1730.10">
    <property type="entry name" value="Sodium/glucose cotransporter"/>
    <property type="match status" value="1"/>
</dbReference>
<dbReference type="STRING" id="64791.A0A151WSC9"/>
<dbReference type="Pfam" id="PF00474">
    <property type="entry name" value="SSF"/>
    <property type="match status" value="1"/>
</dbReference>
<feature type="transmembrane region" description="Helical" evidence="12">
    <location>
        <begin position="446"/>
        <end position="463"/>
    </location>
</feature>
<dbReference type="InterPro" id="IPR001734">
    <property type="entry name" value="Na/solute_symporter"/>
</dbReference>
<keyword evidence="5 12" id="KW-0812">Transmembrane</keyword>
<feature type="transmembrane region" description="Helical" evidence="12">
    <location>
        <begin position="343"/>
        <end position="368"/>
    </location>
</feature>
<feature type="transmembrane region" description="Helical" evidence="12">
    <location>
        <begin position="141"/>
        <end position="166"/>
    </location>
</feature>
<evidence type="ECO:0000256" key="4">
    <source>
        <dbReference type="ARBA" id="ARBA00022475"/>
    </source>
</evidence>
<dbReference type="Proteomes" id="UP000075809">
    <property type="component" value="Unassembled WGS sequence"/>
</dbReference>
<proteinExistence type="inferred from homology"/>
<feature type="transmembrane region" description="Helical" evidence="12">
    <location>
        <begin position="517"/>
        <end position="539"/>
    </location>
</feature>
<dbReference type="InterPro" id="IPR038377">
    <property type="entry name" value="Na/Glc_symporter_sf"/>
</dbReference>
<keyword evidence="10" id="KW-0739">Sodium transport</keyword>
<dbReference type="GO" id="GO:0015293">
    <property type="term" value="F:symporter activity"/>
    <property type="evidence" value="ECO:0007669"/>
    <property type="project" value="TreeGrafter"/>
</dbReference>
<evidence type="ECO:0000313" key="14">
    <source>
        <dbReference type="Proteomes" id="UP000075809"/>
    </source>
</evidence>
<name>A0A151WSC9_9HYME</name>
<evidence type="ECO:0000313" key="13">
    <source>
        <dbReference type="EMBL" id="KYQ50770.1"/>
    </source>
</evidence>
<gene>
    <name evidence="13" type="ORF">ALC60_10138</name>
</gene>
<feature type="transmembrane region" description="Helical" evidence="12">
    <location>
        <begin position="172"/>
        <end position="191"/>
    </location>
</feature>
<keyword evidence="4" id="KW-1003">Cell membrane</keyword>
<comment type="similarity">
    <text evidence="2 11">Belongs to the sodium:solute symporter (SSF) (TC 2.A.21) family.</text>
</comment>
<dbReference type="EMBL" id="KQ982775">
    <property type="protein sequence ID" value="KYQ50770.1"/>
    <property type="molecule type" value="Genomic_DNA"/>
</dbReference>
<dbReference type="PANTHER" id="PTHR42985">
    <property type="entry name" value="SODIUM-COUPLED MONOCARBOXYLATE TRANSPORTER"/>
    <property type="match status" value="1"/>
</dbReference>
<evidence type="ECO:0000256" key="9">
    <source>
        <dbReference type="ARBA" id="ARBA00023136"/>
    </source>
</evidence>
<sequence>MENPFTTGITFSQEAENLDRFTFGWFDYTLFSLLLLVSVLIGVYFGFFSKQDSTTEYFLGGKRMGCFPVAMSIIASHISGISLLGIPTEVFHHGTQYAACVFTSIFTAVITSYIFLPVFYKLQLTSTFEYLEVRFTRPVRILSSVMFTISLFTYLPIVVYVPALAFAQVSNLSVHAITPILCIVCIIYTSIGGLKAVVWSDTIQFSVTVGGLFSVLVLGIMSVGSVGEVWRISGEGGRLIFFDMDPSPFARNTFWGMTIGMTTIWTVQRFLSVPREIDAKYGLAITAVGMIVVKLICVFTGLIMFAKYHDCDPFLTKSISRTDQTLPYYVMDVAGHLPGLPGLFLAGLVSAALATMSASLNTVSGTIYEDFIKPWIPDSPKKEATAANIMKGVVGITGAISVGLVFLVERLGPVFQIAVSTRGITDGPSLGLFVLGMLVPWANAKGALFGGCIGVISMLWLVGGTQWHTMHDRIKYDSLPTSVDGCLYPLNQTFSTTTRSTWMNSGEEPMILFQISFIYYIMIGATIVVVVGTIASYFFGIDLEGVDPDHITPIMKRGRDIYVFRYIYPLEITLPSMQRSLLGLIVLTIVGLTTFLLSKKLALESRKRDSLFLDMIANISGHLDRLDSDFGDIAAQTGIARNRLLRLVALHRENLLVCALLGEKWRQKQMLSGKSATMAKKRRRRRRFIAPSSIIDPRGFLSDVRKYRYN</sequence>
<evidence type="ECO:0000256" key="12">
    <source>
        <dbReference type="SAM" id="Phobius"/>
    </source>
</evidence>
<evidence type="ECO:0000256" key="10">
    <source>
        <dbReference type="ARBA" id="ARBA00023201"/>
    </source>
</evidence>
<protein>
    <submittedName>
        <fullName evidence="13">Sodium-coupled monocarboxylate transporter 1</fullName>
    </submittedName>
</protein>
<evidence type="ECO:0000256" key="11">
    <source>
        <dbReference type="RuleBase" id="RU362091"/>
    </source>
</evidence>
<dbReference type="PROSITE" id="PS50283">
    <property type="entry name" value="NA_SOLUT_SYMP_3"/>
    <property type="match status" value="1"/>
</dbReference>
<evidence type="ECO:0000256" key="7">
    <source>
        <dbReference type="ARBA" id="ARBA00023053"/>
    </source>
</evidence>
<dbReference type="CDD" id="cd11492">
    <property type="entry name" value="SLC5sbd_NIS-SMVT"/>
    <property type="match status" value="1"/>
</dbReference>
<evidence type="ECO:0000256" key="1">
    <source>
        <dbReference type="ARBA" id="ARBA00004651"/>
    </source>
</evidence>
<keyword evidence="7" id="KW-0915">Sodium</keyword>
<keyword evidence="8" id="KW-0406">Ion transport</keyword>
<evidence type="ECO:0000256" key="5">
    <source>
        <dbReference type="ARBA" id="ARBA00022692"/>
    </source>
</evidence>
<dbReference type="AlphaFoldDB" id="A0A151WSC9"/>
<keyword evidence="6 12" id="KW-1133">Transmembrane helix</keyword>
<keyword evidence="3" id="KW-0813">Transport</keyword>
<feature type="transmembrane region" description="Helical" evidence="12">
    <location>
        <begin position="580"/>
        <end position="598"/>
    </location>
</feature>
<accession>A0A151WSC9</accession>
<reference evidence="13 14" key="1">
    <citation type="submission" date="2015-09" db="EMBL/GenBank/DDBJ databases">
        <title>Trachymyrmex zeteki WGS genome.</title>
        <authorList>
            <person name="Nygaard S."/>
            <person name="Hu H."/>
            <person name="Boomsma J."/>
            <person name="Zhang G."/>
        </authorList>
    </citation>
    <scope>NUCLEOTIDE SEQUENCE [LARGE SCALE GENOMIC DNA]</scope>
    <source>
        <strain evidence="13">Tzet28-1</strain>
        <tissue evidence="13">Whole body</tissue>
    </source>
</reference>
<feature type="transmembrane region" description="Helical" evidence="12">
    <location>
        <begin position="389"/>
        <end position="408"/>
    </location>
</feature>
<organism evidence="13 14">
    <name type="scientific">Mycetomoellerius zeteki</name>
    <dbReference type="NCBI Taxonomy" id="64791"/>
    <lineage>
        <taxon>Eukaryota</taxon>
        <taxon>Metazoa</taxon>
        <taxon>Ecdysozoa</taxon>
        <taxon>Arthropoda</taxon>
        <taxon>Hexapoda</taxon>
        <taxon>Insecta</taxon>
        <taxon>Pterygota</taxon>
        <taxon>Neoptera</taxon>
        <taxon>Endopterygota</taxon>
        <taxon>Hymenoptera</taxon>
        <taxon>Apocrita</taxon>
        <taxon>Aculeata</taxon>
        <taxon>Formicoidea</taxon>
        <taxon>Formicidae</taxon>
        <taxon>Myrmicinae</taxon>
        <taxon>Mycetomoellerius</taxon>
    </lineage>
</organism>
<dbReference type="GO" id="GO:0006814">
    <property type="term" value="P:sodium ion transport"/>
    <property type="evidence" value="ECO:0007669"/>
    <property type="project" value="UniProtKB-KW"/>
</dbReference>
<feature type="transmembrane region" description="Helical" evidence="12">
    <location>
        <begin position="28"/>
        <end position="47"/>
    </location>
</feature>
<feature type="transmembrane region" description="Helical" evidence="12">
    <location>
        <begin position="96"/>
        <end position="120"/>
    </location>
</feature>
<keyword evidence="9 12" id="KW-0472">Membrane</keyword>
<feature type="transmembrane region" description="Helical" evidence="12">
    <location>
        <begin position="283"/>
        <end position="306"/>
    </location>
</feature>
<dbReference type="InterPro" id="IPR051163">
    <property type="entry name" value="Sodium:Solute_Symporter_SSF"/>
</dbReference>